<evidence type="ECO:0000256" key="3">
    <source>
        <dbReference type="ARBA" id="ARBA00022692"/>
    </source>
</evidence>
<dbReference type="VEuPathDB" id="FungiDB:H257_11527"/>
<feature type="region of interest" description="Disordered" evidence="7">
    <location>
        <begin position="279"/>
        <end position="306"/>
    </location>
</feature>
<accession>A0A6A4Z1D6</accession>
<proteinExistence type="inferred from homology"/>
<organism evidence="10 11">
    <name type="scientific">Aphanomyces astaci</name>
    <name type="common">Crayfish plague agent</name>
    <dbReference type="NCBI Taxonomy" id="112090"/>
    <lineage>
        <taxon>Eukaryota</taxon>
        <taxon>Sar</taxon>
        <taxon>Stramenopiles</taxon>
        <taxon>Oomycota</taxon>
        <taxon>Saprolegniomycetes</taxon>
        <taxon>Saprolegniales</taxon>
        <taxon>Verrucalvaceae</taxon>
        <taxon>Aphanomyces</taxon>
    </lineage>
</organism>
<evidence type="ECO:0000256" key="1">
    <source>
        <dbReference type="ARBA" id="ARBA00004211"/>
    </source>
</evidence>
<feature type="transmembrane region" description="Helical" evidence="8">
    <location>
        <begin position="314"/>
        <end position="333"/>
    </location>
</feature>
<feature type="domain" description="MSP" evidence="9">
    <location>
        <begin position="9"/>
        <end position="148"/>
    </location>
</feature>
<gene>
    <name evidence="10" type="ORF">AaE_014437</name>
</gene>
<evidence type="ECO:0000256" key="2">
    <source>
        <dbReference type="ARBA" id="ARBA00008932"/>
    </source>
</evidence>
<dbReference type="Proteomes" id="UP000469452">
    <property type="component" value="Unassembled WGS sequence"/>
</dbReference>
<feature type="compositionally biased region" description="Polar residues" evidence="7">
    <location>
        <begin position="157"/>
        <end position="184"/>
    </location>
</feature>
<dbReference type="InterPro" id="IPR016763">
    <property type="entry name" value="VAP"/>
</dbReference>
<evidence type="ECO:0000256" key="5">
    <source>
        <dbReference type="ARBA" id="ARBA00023136"/>
    </source>
</evidence>
<dbReference type="PANTHER" id="PTHR10809">
    <property type="entry name" value="VESICLE-ASSOCIATED MEMBRANE PROTEIN-ASSOCIATED PROTEIN"/>
    <property type="match status" value="1"/>
</dbReference>
<evidence type="ECO:0000313" key="10">
    <source>
        <dbReference type="EMBL" id="KAF0705622.1"/>
    </source>
</evidence>
<keyword evidence="5 8" id="KW-0472">Membrane</keyword>
<evidence type="ECO:0000259" key="9">
    <source>
        <dbReference type="PROSITE" id="PS50202"/>
    </source>
</evidence>
<comment type="caution">
    <text evidence="10">The sequence shown here is derived from an EMBL/GenBank/DDBJ whole genome shotgun (WGS) entry which is preliminary data.</text>
</comment>
<feature type="coiled-coil region" evidence="6">
    <location>
        <begin position="249"/>
        <end position="276"/>
    </location>
</feature>
<dbReference type="PANTHER" id="PTHR10809:SF6">
    <property type="entry name" value="AT11025P-RELATED"/>
    <property type="match status" value="1"/>
</dbReference>
<comment type="similarity">
    <text evidence="2">Belongs to the VAMP-associated protein (VAP) (TC 9.B.17) family.</text>
</comment>
<evidence type="ECO:0000256" key="8">
    <source>
        <dbReference type="SAM" id="Phobius"/>
    </source>
</evidence>
<dbReference type="GO" id="GO:0005789">
    <property type="term" value="C:endoplasmic reticulum membrane"/>
    <property type="evidence" value="ECO:0007669"/>
    <property type="project" value="InterPro"/>
</dbReference>
<reference evidence="10 11" key="1">
    <citation type="submission" date="2019-06" db="EMBL/GenBank/DDBJ databases">
        <title>Genomics analysis of Aphanomyces spp. identifies a new class of oomycete effector associated with host adaptation.</title>
        <authorList>
            <person name="Gaulin E."/>
        </authorList>
    </citation>
    <scope>NUCLEOTIDE SEQUENCE [LARGE SCALE GENOMIC DNA]</scope>
    <source>
        <strain evidence="10 11">E</strain>
    </source>
</reference>
<dbReference type="EMBL" id="VJMI01020052">
    <property type="protein sequence ID" value="KAF0705622.1"/>
    <property type="molecule type" value="Genomic_DNA"/>
</dbReference>
<name>A0A6A4Z1D6_APHAT</name>
<dbReference type="PROSITE" id="PS50202">
    <property type="entry name" value="MSP"/>
    <property type="match status" value="1"/>
</dbReference>
<dbReference type="InterPro" id="IPR008962">
    <property type="entry name" value="PapD-like_sf"/>
</dbReference>
<feature type="compositionally biased region" description="Low complexity" evidence="7">
    <location>
        <begin position="185"/>
        <end position="201"/>
    </location>
</feature>
<feature type="region of interest" description="Disordered" evidence="7">
    <location>
        <begin position="154"/>
        <end position="201"/>
    </location>
</feature>
<evidence type="ECO:0000313" key="11">
    <source>
        <dbReference type="Proteomes" id="UP000469452"/>
    </source>
</evidence>
<protein>
    <recommendedName>
        <fullName evidence="9">MSP domain-containing protein</fullName>
    </recommendedName>
</protein>
<keyword evidence="4 8" id="KW-1133">Transmembrane helix</keyword>
<dbReference type="GO" id="GO:0090158">
    <property type="term" value="P:endoplasmic reticulum membrane organization"/>
    <property type="evidence" value="ECO:0007669"/>
    <property type="project" value="TreeGrafter"/>
</dbReference>
<dbReference type="Pfam" id="PF00635">
    <property type="entry name" value="Motile_Sperm"/>
    <property type="match status" value="1"/>
</dbReference>
<dbReference type="GO" id="GO:0005886">
    <property type="term" value="C:plasma membrane"/>
    <property type="evidence" value="ECO:0007669"/>
    <property type="project" value="TreeGrafter"/>
</dbReference>
<dbReference type="Gene3D" id="2.60.40.10">
    <property type="entry name" value="Immunoglobulins"/>
    <property type="match status" value="1"/>
</dbReference>
<evidence type="ECO:0000256" key="4">
    <source>
        <dbReference type="ARBA" id="ARBA00022989"/>
    </source>
</evidence>
<dbReference type="InterPro" id="IPR013783">
    <property type="entry name" value="Ig-like_fold"/>
</dbReference>
<comment type="subcellular location">
    <subcellularLocation>
        <location evidence="1">Membrane</location>
        <topology evidence="1">Single-pass type IV membrane protein</topology>
    </subcellularLocation>
</comment>
<dbReference type="SUPFAM" id="SSF49354">
    <property type="entry name" value="PapD-like"/>
    <property type="match status" value="1"/>
</dbReference>
<sequence>MNSSGAGHLITLEPADSLSFSLSTNSTPQAALTISNPSSVENVAFKVKTTRPMRYLVRPNQGVIGPNSSATVLVILQQKDCDELLRLDQAERQLSNDKFLVQSVGVEAEFCDLLTKKSSKEVNDDLTSLWNQAEKAQISNKKLRCRFTEGTIGGGSSNDLSTPQQLSNALLDNSPTDGAASSNTSSVHPPTSYGSSSSNGRSNFATASYASGPTDDAAARTLELASEMAVLRKKYDELVAFTVQLTAQRDTLINDLDKFRQQNQKLTAEQTRLKRQTTEMGTLRQRRTTTADADASTPRHPDAVSAPAPATKPITFFHVLVCAVLFFLVGRYYA</sequence>
<keyword evidence="3 8" id="KW-0812">Transmembrane</keyword>
<dbReference type="GO" id="GO:0061817">
    <property type="term" value="P:endoplasmic reticulum-plasma membrane tethering"/>
    <property type="evidence" value="ECO:0007669"/>
    <property type="project" value="TreeGrafter"/>
</dbReference>
<evidence type="ECO:0000256" key="6">
    <source>
        <dbReference type="SAM" id="Coils"/>
    </source>
</evidence>
<dbReference type="InterPro" id="IPR000535">
    <property type="entry name" value="MSP_dom"/>
</dbReference>
<dbReference type="AlphaFoldDB" id="A0A6A4Z1D6"/>
<evidence type="ECO:0000256" key="7">
    <source>
        <dbReference type="SAM" id="MobiDB-lite"/>
    </source>
</evidence>
<keyword evidence="6" id="KW-0175">Coiled coil</keyword>